<accession>A0ABU9J270</accession>
<feature type="transmembrane region" description="Helical" evidence="6">
    <location>
        <begin position="193"/>
        <end position="215"/>
    </location>
</feature>
<dbReference type="InterPro" id="IPR051449">
    <property type="entry name" value="ABC-2_transporter_component"/>
</dbReference>
<evidence type="ECO:0000256" key="3">
    <source>
        <dbReference type="ARBA" id="ARBA00022692"/>
    </source>
</evidence>
<evidence type="ECO:0000256" key="1">
    <source>
        <dbReference type="ARBA" id="ARBA00004651"/>
    </source>
</evidence>
<evidence type="ECO:0000256" key="4">
    <source>
        <dbReference type="ARBA" id="ARBA00022989"/>
    </source>
</evidence>
<feature type="transmembrane region" description="Helical" evidence="6">
    <location>
        <begin position="272"/>
        <end position="294"/>
    </location>
</feature>
<dbReference type="RefSeq" id="WP_341726029.1">
    <property type="nucleotide sequence ID" value="NZ_JBBWWT010000004.1"/>
</dbReference>
<dbReference type="Gene3D" id="3.40.1710.10">
    <property type="entry name" value="abc type-2 transporter like domain"/>
    <property type="match status" value="1"/>
</dbReference>
<evidence type="ECO:0000313" key="9">
    <source>
        <dbReference type="Proteomes" id="UP001459204"/>
    </source>
</evidence>
<keyword evidence="2" id="KW-1003">Cell membrane</keyword>
<dbReference type="Pfam" id="PF12698">
    <property type="entry name" value="ABC2_membrane_3"/>
    <property type="match status" value="1"/>
</dbReference>
<proteinExistence type="predicted"/>
<name>A0ABU9J270_9GAMM</name>
<evidence type="ECO:0000259" key="7">
    <source>
        <dbReference type="Pfam" id="PF12698"/>
    </source>
</evidence>
<dbReference type="PANTHER" id="PTHR30294">
    <property type="entry name" value="MEMBRANE COMPONENT OF ABC TRANSPORTER YHHJ-RELATED"/>
    <property type="match status" value="1"/>
</dbReference>
<evidence type="ECO:0000256" key="6">
    <source>
        <dbReference type="SAM" id="Phobius"/>
    </source>
</evidence>
<sequence>MAAVVNAADARRAMGNALRRELRFLRGSPADLALITVFPLLLLAILAWLLASAVIRELPIAVVDLDRSAASRSLLRHLDASPNLSVALQPDTLEDAWSAVRSLHVYAVVLVPDGMARDQEKLGTGTVFGYYNASYLTAGQGSARDIAEAVAAFNRRATQEQVALRSGPAIVRAPPVAVHASILFNAPRSFERFLLGILFPAILSLVACLAMTGALGREVRDGSLVAWLSDSGHPAAALVGKLVPYIAIFAFHGVMGLAYLAQAGAGGIDGSAWMLVAGQCLLYAACAGIALLFVGATRDMGTSLSLVGLYVGTAMAFSAATFPVVDAPVFTRAWSALLPLTAYIQLQAEQAYAGVPPAESLWPMVRLLLFCLVPGGIGAWLLAHRTIEEPVPGP</sequence>
<keyword evidence="3 6" id="KW-0812">Transmembrane</keyword>
<dbReference type="EMBL" id="JBBWWT010000004">
    <property type="protein sequence ID" value="MEL1264843.1"/>
    <property type="molecule type" value="Genomic_DNA"/>
</dbReference>
<protein>
    <submittedName>
        <fullName evidence="8">ABC transporter permease</fullName>
    </submittedName>
</protein>
<evidence type="ECO:0000313" key="8">
    <source>
        <dbReference type="EMBL" id="MEL1264843.1"/>
    </source>
</evidence>
<dbReference type="Proteomes" id="UP001459204">
    <property type="component" value="Unassembled WGS sequence"/>
</dbReference>
<comment type="subcellular location">
    <subcellularLocation>
        <location evidence="1">Cell membrane</location>
        <topology evidence="1">Multi-pass membrane protein</topology>
    </subcellularLocation>
</comment>
<feature type="transmembrane region" description="Helical" evidence="6">
    <location>
        <begin position="360"/>
        <end position="383"/>
    </location>
</feature>
<keyword evidence="9" id="KW-1185">Reference proteome</keyword>
<keyword evidence="4 6" id="KW-1133">Transmembrane helix</keyword>
<gene>
    <name evidence="8" type="ORF">AAD027_10755</name>
</gene>
<dbReference type="PANTHER" id="PTHR30294:SF47">
    <property type="entry name" value="INNER MEMBRANE TRANSPORT PERMEASE YHHJ"/>
    <property type="match status" value="1"/>
</dbReference>
<keyword evidence="5 6" id="KW-0472">Membrane</keyword>
<feature type="transmembrane region" description="Helical" evidence="6">
    <location>
        <begin position="300"/>
        <end position="322"/>
    </location>
</feature>
<feature type="domain" description="ABC-2 type transporter transmembrane" evidence="7">
    <location>
        <begin position="33"/>
        <end position="379"/>
    </location>
</feature>
<feature type="transmembrane region" description="Helical" evidence="6">
    <location>
        <begin position="235"/>
        <end position="260"/>
    </location>
</feature>
<evidence type="ECO:0000256" key="2">
    <source>
        <dbReference type="ARBA" id="ARBA00022475"/>
    </source>
</evidence>
<organism evidence="8 9">
    <name type="scientific">Pseudoxanthomonas putridarboris</name>
    <dbReference type="NCBI Taxonomy" id="752605"/>
    <lineage>
        <taxon>Bacteria</taxon>
        <taxon>Pseudomonadati</taxon>
        <taxon>Pseudomonadota</taxon>
        <taxon>Gammaproteobacteria</taxon>
        <taxon>Lysobacterales</taxon>
        <taxon>Lysobacteraceae</taxon>
        <taxon>Pseudoxanthomonas</taxon>
    </lineage>
</organism>
<evidence type="ECO:0000256" key="5">
    <source>
        <dbReference type="ARBA" id="ARBA00023136"/>
    </source>
</evidence>
<dbReference type="InterPro" id="IPR013525">
    <property type="entry name" value="ABC2_TM"/>
</dbReference>
<comment type="caution">
    <text evidence="8">The sequence shown here is derived from an EMBL/GenBank/DDBJ whole genome shotgun (WGS) entry which is preliminary data.</text>
</comment>
<reference evidence="8 9" key="1">
    <citation type="submission" date="2024-04" db="EMBL/GenBank/DDBJ databases">
        <title>Draft genome sequence of Pseudoxanthomonas putridarboris WD12.</title>
        <authorList>
            <person name="Oh J."/>
        </authorList>
    </citation>
    <scope>NUCLEOTIDE SEQUENCE [LARGE SCALE GENOMIC DNA]</scope>
    <source>
        <strain evidence="8 9">WD12</strain>
    </source>
</reference>
<feature type="transmembrane region" description="Helical" evidence="6">
    <location>
        <begin position="32"/>
        <end position="51"/>
    </location>
</feature>